<evidence type="ECO:0000256" key="4">
    <source>
        <dbReference type="ARBA" id="ARBA00022692"/>
    </source>
</evidence>
<keyword evidence="3" id="KW-1003">Cell membrane</keyword>
<evidence type="ECO:0000313" key="10">
    <source>
        <dbReference type="EMBL" id="CEA07287.1"/>
    </source>
</evidence>
<evidence type="ECO:0000256" key="8">
    <source>
        <dbReference type="SAM" id="Phobius"/>
    </source>
</evidence>
<dbReference type="InterPro" id="IPR013525">
    <property type="entry name" value="ABC2_TM"/>
</dbReference>
<dbReference type="Pfam" id="PF12698">
    <property type="entry name" value="ABC2_membrane_3"/>
    <property type="match status" value="1"/>
</dbReference>
<evidence type="ECO:0000256" key="3">
    <source>
        <dbReference type="ARBA" id="ARBA00022475"/>
    </source>
</evidence>
<sequence length="487" mass="51139">MPAHAAPLPDASPPPPRPAGEHRHLTPPDHRPGAYASPRTWLLPLLVFLLLGGTGSALYIGGLGSPGDHLRHFPIAVVNEDRGAESIGPDGAATDENLGATIAQEMKERTSQSDEVDLRELSWDQAREQLRKGQLYAAVVIPESFSEDAVGLISSALTQTAATRPAITVYTNPLASPLGTSLAEASVDPALQDASGRLGGRLSDSSQQAQAQAQEEARARLAQLPVAVRSELGTSLEPRIDGTAAAVISDPIQVTTTPYERTPEGAALGMGAFFYSVLLMVVGLSGSVALHFLLDSRTGVLPVELGARFVLGPRLRPSRWGAFLLKWGIAVLAGLPMAGLMMWIANAVGMPIPHGGWFFLSTWLSFVTVASVVLALITLLGSAGMILSVIYVVFMGLPAASGVVPLEALPRFFDAIARGEPLYQMTIANKAVLYFDAEADAGLQAGIIGMLVIILIAVGLALAGGFLYDRWFGRRGAALAPETAAAP</sequence>
<feature type="transmembrane region" description="Helical" evidence="8">
    <location>
        <begin position="272"/>
        <end position="294"/>
    </location>
</feature>
<feature type="compositionally biased region" description="Basic and acidic residues" evidence="7">
    <location>
        <begin position="19"/>
        <end position="32"/>
    </location>
</feature>
<accession>A0A078MPE1</accession>
<dbReference type="EMBL" id="LN483070">
    <property type="protein sequence ID" value="CEA07287.1"/>
    <property type="molecule type" value="Genomic_DNA"/>
</dbReference>
<evidence type="ECO:0000256" key="1">
    <source>
        <dbReference type="ARBA" id="ARBA00004651"/>
    </source>
</evidence>
<keyword evidence="6 8" id="KW-0472">Membrane</keyword>
<feature type="compositionally biased region" description="Low complexity" evidence="7">
    <location>
        <begin position="200"/>
        <end position="214"/>
    </location>
</feature>
<evidence type="ECO:0000256" key="5">
    <source>
        <dbReference type="ARBA" id="ARBA00022989"/>
    </source>
</evidence>
<dbReference type="Gene3D" id="3.40.1710.10">
    <property type="entry name" value="abc type-2 transporter like domain"/>
    <property type="match status" value="1"/>
</dbReference>
<comment type="subcellular location">
    <subcellularLocation>
        <location evidence="1">Cell membrane</location>
        <topology evidence="1">Multi-pass membrane protein</topology>
    </subcellularLocation>
</comment>
<evidence type="ECO:0000256" key="6">
    <source>
        <dbReference type="ARBA" id="ARBA00023136"/>
    </source>
</evidence>
<dbReference type="GO" id="GO:0005886">
    <property type="term" value="C:plasma membrane"/>
    <property type="evidence" value="ECO:0007669"/>
    <property type="project" value="UniProtKB-SubCell"/>
</dbReference>
<feature type="transmembrane region" description="Helical" evidence="8">
    <location>
        <begin position="41"/>
        <end position="61"/>
    </location>
</feature>
<feature type="transmembrane region" description="Helical" evidence="8">
    <location>
        <begin position="323"/>
        <end position="345"/>
    </location>
</feature>
<protein>
    <submittedName>
        <fullName evidence="10">ABC-2 family transporter protein</fullName>
    </submittedName>
</protein>
<evidence type="ECO:0000256" key="7">
    <source>
        <dbReference type="SAM" id="MobiDB-lite"/>
    </source>
</evidence>
<dbReference type="PATRIC" id="fig|1461584.3.peg.589"/>
<gene>
    <name evidence="10" type="ORF">BN1051_00599</name>
</gene>
<keyword evidence="5 8" id="KW-1133">Transmembrane helix</keyword>
<feature type="transmembrane region" description="Helical" evidence="8">
    <location>
        <begin position="443"/>
        <end position="468"/>
    </location>
</feature>
<evidence type="ECO:0000259" key="9">
    <source>
        <dbReference type="Pfam" id="PF12698"/>
    </source>
</evidence>
<feature type="region of interest" description="Disordered" evidence="7">
    <location>
        <begin position="194"/>
        <end position="214"/>
    </location>
</feature>
<dbReference type="GO" id="GO:0140359">
    <property type="term" value="F:ABC-type transporter activity"/>
    <property type="evidence" value="ECO:0007669"/>
    <property type="project" value="InterPro"/>
</dbReference>
<dbReference type="PANTHER" id="PTHR43077">
    <property type="entry name" value="TRANSPORT PERMEASE YVFS-RELATED"/>
    <property type="match status" value="1"/>
</dbReference>
<feature type="transmembrane region" description="Helical" evidence="8">
    <location>
        <begin position="384"/>
        <end position="404"/>
    </location>
</feature>
<feature type="transmembrane region" description="Helical" evidence="8">
    <location>
        <begin position="357"/>
        <end position="377"/>
    </location>
</feature>
<dbReference type="InterPro" id="IPR051328">
    <property type="entry name" value="T7SS_ABC-Transporter"/>
</dbReference>
<proteinExistence type="inferred from homology"/>
<organism evidence="10">
    <name type="scientific">Arthrobacter saudimassiliensis</name>
    <dbReference type="NCBI Taxonomy" id="1461584"/>
    <lineage>
        <taxon>Bacteria</taxon>
        <taxon>Bacillati</taxon>
        <taxon>Actinomycetota</taxon>
        <taxon>Actinomycetes</taxon>
        <taxon>Micrococcales</taxon>
        <taxon>Micrococcaceae</taxon>
        <taxon>Arthrobacter</taxon>
    </lineage>
</organism>
<feature type="region of interest" description="Disordered" evidence="7">
    <location>
        <begin position="1"/>
        <end position="32"/>
    </location>
</feature>
<dbReference type="PANTHER" id="PTHR43077:SF8">
    <property type="entry name" value="DOXORUBICIN RESISTANCE ABC TRANSPORTER PERMEASE PROTEIN DRRB"/>
    <property type="match status" value="1"/>
</dbReference>
<dbReference type="AlphaFoldDB" id="A0A078MPE1"/>
<name>A0A078MPE1_9MICC</name>
<comment type="similarity">
    <text evidence="2">Belongs to the ABC-2 integral membrane protein family.</text>
</comment>
<evidence type="ECO:0000256" key="2">
    <source>
        <dbReference type="ARBA" id="ARBA00007783"/>
    </source>
</evidence>
<keyword evidence="4 8" id="KW-0812">Transmembrane</keyword>
<reference evidence="10" key="1">
    <citation type="submission" date="2014-07" db="EMBL/GenBank/DDBJ databases">
        <authorList>
            <person name="Urmite Genomes Urmite Genomes"/>
        </authorList>
    </citation>
    <scope>NUCLEOTIDE SEQUENCE</scope>
    <source>
        <strain evidence="10">11W110_air</strain>
    </source>
</reference>
<feature type="domain" description="ABC-2 type transporter transmembrane" evidence="9">
    <location>
        <begin position="41"/>
        <end position="461"/>
    </location>
</feature>